<protein>
    <recommendedName>
        <fullName evidence="2">Impact N-terminal domain-containing protein</fullName>
    </recommendedName>
</protein>
<proteinExistence type="inferred from homology"/>
<feature type="domain" description="Impact N-terminal" evidence="2">
    <location>
        <begin position="68"/>
        <end position="169"/>
    </location>
</feature>
<dbReference type="Pfam" id="PF01205">
    <property type="entry name" value="Impact_N"/>
    <property type="match status" value="1"/>
</dbReference>
<comment type="caution">
    <text evidence="3">The sequence shown here is derived from an EMBL/GenBank/DDBJ whole genome shotgun (WGS) entry which is preliminary data.</text>
</comment>
<evidence type="ECO:0000313" key="3">
    <source>
        <dbReference type="EMBL" id="KAJ8313391.1"/>
    </source>
</evidence>
<evidence type="ECO:0000313" key="4">
    <source>
        <dbReference type="Proteomes" id="UP001217089"/>
    </source>
</evidence>
<dbReference type="InterPro" id="IPR001498">
    <property type="entry name" value="Impact_N"/>
</dbReference>
<dbReference type="InterPro" id="IPR023582">
    <property type="entry name" value="Impact"/>
</dbReference>
<evidence type="ECO:0000256" key="1">
    <source>
        <dbReference type="ARBA" id="ARBA00007665"/>
    </source>
</evidence>
<reference evidence="3 4" key="1">
    <citation type="submission" date="2022-12" db="EMBL/GenBank/DDBJ databases">
        <title>Chromosome-level genome of Tegillarca granosa.</title>
        <authorList>
            <person name="Kim J."/>
        </authorList>
    </citation>
    <scope>NUCLEOTIDE SEQUENCE [LARGE SCALE GENOMIC DNA]</scope>
    <source>
        <strain evidence="3">Teg-2019</strain>
        <tissue evidence="3">Adductor muscle</tissue>
    </source>
</reference>
<sequence>MIDRIHRFGQKSKVTKISGNRLIFPSNGNVYKEKVPIPKQHDILDKRETNFKFSSYAESTIIHDNGNAFTGRATKVKTYNETREAVRQILRNPETISAIHNIYAYKFTDKDGKTHKGFEDDGEFDAGTKLLKHICEHNVDDVLVIVSRNAGDKLDPLRFTHIINVGNAALAEL</sequence>
<dbReference type="Proteomes" id="UP001217089">
    <property type="component" value="Unassembled WGS sequence"/>
</dbReference>
<dbReference type="PANTHER" id="PTHR16301">
    <property type="entry name" value="IMPACT-RELATED"/>
    <property type="match status" value="1"/>
</dbReference>
<dbReference type="InterPro" id="IPR020568">
    <property type="entry name" value="Ribosomal_Su5_D2-typ_SF"/>
</dbReference>
<dbReference type="EMBL" id="JARBDR010000368">
    <property type="protein sequence ID" value="KAJ8313391.1"/>
    <property type="molecule type" value="Genomic_DNA"/>
</dbReference>
<organism evidence="3 4">
    <name type="scientific">Tegillarca granosa</name>
    <name type="common">Malaysian cockle</name>
    <name type="synonym">Anadara granosa</name>
    <dbReference type="NCBI Taxonomy" id="220873"/>
    <lineage>
        <taxon>Eukaryota</taxon>
        <taxon>Metazoa</taxon>
        <taxon>Spiralia</taxon>
        <taxon>Lophotrochozoa</taxon>
        <taxon>Mollusca</taxon>
        <taxon>Bivalvia</taxon>
        <taxon>Autobranchia</taxon>
        <taxon>Pteriomorphia</taxon>
        <taxon>Arcoida</taxon>
        <taxon>Arcoidea</taxon>
        <taxon>Arcidae</taxon>
        <taxon>Tegillarca</taxon>
    </lineage>
</organism>
<dbReference type="Gene3D" id="3.30.230.30">
    <property type="entry name" value="Impact, N-terminal domain"/>
    <property type="match status" value="1"/>
</dbReference>
<evidence type="ECO:0000259" key="2">
    <source>
        <dbReference type="Pfam" id="PF01205"/>
    </source>
</evidence>
<name>A0ABQ9FAY3_TEGGR</name>
<dbReference type="InterPro" id="IPR036956">
    <property type="entry name" value="Impact_N_sf"/>
</dbReference>
<keyword evidence="4" id="KW-1185">Reference proteome</keyword>
<dbReference type="SUPFAM" id="SSF54211">
    <property type="entry name" value="Ribosomal protein S5 domain 2-like"/>
    <property type="match status" value="1"/>
</dbReference>
<accession>A0ABQ9FAY3</accession>
<gene>
    <name evidence="3" type="ORF">KUTeg_009055</name>
</gene>
<comment type="similarity">
    <text evidence="1">Belongs to the IMPACT family.</text>
</comment>
<dbReference type="PANTHER" id="PTHR16301:SF25">
    <property type="entry name" value="PROTEIN IMPACT"/>
    <property type="match status" value="1"/>
</dbReference>